<proteinExistence type="inferred from homology"/>
<dbReference type="InterPro" id="IPR001427">
    <property type="entry name" value="RNaseA"/>
</dbReference>
<dbReference type="GO" id="GO:0004540">
    <property type="term" value="F:RNA nuclease activity"/>
    <property type="evidence" value="ECO:0007669"/>
    <property type="project" value="TreeGrafter"/>
</dbReference>
<evidence type="ECO:0000256" key="6">
    <source>
        <dbReference type="ARBA" id="ARBA00022729"/>
    </source>
</evidence>
<keyword evidence="7 11" id="KW-0255">Endonuclease</keyword>
<evidence type="ECO:0000259" key="13">
    <source>
        <dbReference type="SMART" id="SM00092"/>
    </source>
</evidence>
<dbReference type="PANTHER" id="PTHR11437">
    <property type="entry name" value="RIBONUCLEASE"/>
    <property type="match status" value="1"/>
</dbReference>
<dbReference type="OrthoDB" id="8573660at2759"/>
<dbReference type="FunFam" id="3.10.130.10:FF:000001">
    <property type="entry name" value="Ribonuclease pancreatic"/>
    <property type="match status" value="1"/>
</dbReference>
<dbReference type="GeneID" id="106000449"/>
<feature type="transmembrane region" description="Helical" evidence="12">
    <location>
        <begin position="12"/>
        <end position="32"/>
    </location>
</feature>
<dbReference type="GO" id="GO:0061844">
    <property type="term" value="P:antimicrobial humoral immune response mediated by antimicrobial peptide"/>
    <property type="evidence" value="ECO:0007669"/>
    <property type="project" value="TreeGrafter"/>
</dbReference>
<dbReference type="RefSeq" id="XP_012891165.1">
    <property type="nucleotide sequence ID" value="XM_013035711.1"/>
</dbReference>
<dbReference type="AlphaFoldDB" id="A0A1S3GR54"/>
<dbReference type="PANTHER" id="PTHR11437:SF60">
    <property type="entry name" value="ANGIOGENIN"/>
    <property type="match status" value="1"/>
</dbReference>
<sequence>MLKEPLLEEIVMGLGPLLLVFLLGLCVTPLTLTQDDSRFKAFLTKHHDASPKGRNDRYCERMMKRRGLTSPCKDTNTFIHGIKDHIKAICGDNGNPHGGNLRISTSPFQVTTCKHRGGSSRPPCRYRATAGFRHIVIACENGLPVHFDESFFIRS</sequence>
<comment type="similarity">
    <text evidence="3 11">Belongs to the pancreatic ribonuclease family.</text>
</comment>
<keyword evidence="12" id="KW-0472">Membrane</keyword>
<dbReference type="KEGG" id="dord:106000449"/>
<keyword evidence="5 11" id="KW-0540">Nuclease</keyword>
<dbReference type="GO" id="GO:0019731">
    <property type="term" value="P:antibacterial humoral response"/>
    <property type="evidence" value="ECO:0007669"/>
    <property type="project" value="TreeGrafter"/>
</dbReference>
<keyword evidence="14" id="KW-1185">Reference proteome</keyword>
<evidence type="ECO:0000256" key="11">
    <source>
        <dbReference type="RuleBase" id="RU000651"/>
    </source>
</evidence>
<dbReference type="GO" id="GO:0050830">
    <property type="term" value="P:defense response to Gram-positive bacterium"/>
    <property type="evidence" value="ECO:0007669"/>
    <property type="project" value="TreeGrafter"/>
</dbReference>
<dbReference type="CTD" id="283"/>
<evidence type="ECO:0000313" key="14">
    <source>
        <dbReference type="Proteomes" id="UP000081671"/>
    </source>
</evidence>
<dbReference type="PRINTS" id="PR00794">
    <property type="entry name" value="RIBONUCLEASE"/>
</dbReference>
<dbReference type="GO" id="GO:0016787">
    <property type="term" value="F:hydrolase activity"/>
    <property type="evidence" value="ECO:0007669"/>
    <property type="project" value="UniProtKB-KW"/>
</dbReference>
<keyword evidence="12" id="KW-0812">Transmembrane</keyword>
<evidence type="ECO:0000256" key="10">
    <source>
        <dbReference type="ARBA" id="ARBA00023242"/>
    </source>
</evidence>
<evidence type="ECO:0000256" key="2">
    <source>
        <dbReference type="ARBA" id="ARBA00004613"/>
    </source>
</evidence>
<dbReference type="GO" id="GO:0005730">
    <property type="term" value="C:nucleolus"/>
    <property type="evidence" value="ECO:0007669"/>
    <property type="project" value="UniProtKB-SubCell"/>
</dbReference>
<evidence type="ECO:0000256" key="3">
    <source>
        <dbReference type="ARBA" id="ARBA00005600"/>
    </source>
</evidence>
<dbReference type="InterPro" id="IPR023412">
    <property type="entry name" value="RNaseA_domain"/>
</dbReference>
<evidence type="ECO:0000256" key="12">
    <source>
        <dbReference type="SAM" id="Phobius"/>
    </source>
</evidence>
<dbReference type="GO" id="GO:0005615">
    <property type="term" value="C:extracellular space"/>
    <property type="evidence" value="ECO:0007669"/>
    <property type="project" value="TreeGrafter"/>
</dbReference>
<evidence type="ECO:0000256" key="7">
    <source>
        <dbReference type="ARBA" id="ARBA00022759"/>
    </source>
</evidence>
<evidence type="ECO:0000256" key="4">
    <source>
        <dbReference type="ARBA" id="ARBA00022525"/>
    </source>
</evidence>
<dbReference type="GO" id="GO:0003676">
    <property type="term" value="F:nucleic acid binding"/>
    <property type="evidence" value="ECO:0007669"/>
    <property type="project" value="InterPro"/>
</dbReference>
<name>A0A1S3GR54_DIPOR</name>
<evidence type="ECO:0000256" key="8">
    <source>
        <dbReference type="ARBA" id="ARBA00022801"/>
    </source>
</evidence>
<dbReference type="InParanoid" id="A0A1S3GR54"/>
<evidence type="ECO:0000313" key="15">
    <source>
        <dbReference type="RefSeq" id="XP_012891165.1"/>
    </source>
</evidence>
<organism evidence="14 15">
    <name type="scientific">Dipodomys ordii</name>
    <name type="common">Ord's kangaroo rat</name>
    <dbReference type="NCBI Taxonomy" id="10020"/>
    <lineage>
        <taxon>Eukaryota</taxon>
        <taxon>Metazoa</taxon>
        <taxon>Chordata</taxon>
        <taxon>Craniata</taxon>
        <taxon>Vertebrata</taxon>
        <taxon>Euteleostomi</taxon>
        <taxon>Mammalia</taxon>
        <taxon>Eutheria</taxon>
        <taxon>Euarchontoglires</taxon>
        <taxon>Glires</taxon>
        <taxon>Rodentia</taxon>
        <taxon>Castorimorpha</taxon>
        <taxon>Heteromyidae</taxon>
        <taxon>Dipodomyinae</taxon>
        <taxon>Dipodomys</taxon>
    </lineage>
</organism>
<keyword evidence="9" id="KW-1015">Disulfide bond</keyword>
<dbReference type="CDD" id="cd06265">
    <property type="entry name" value="RNase_A_canonical"/>
    <property type="match status" value="1"/>
</dbReference>
<keyword evidence="12" id="KW-1133">Transmembrane helix</keyword>
<evidence type="ECO:0000256" key="5">
    <source>
        <dbReference type="ARBA" id="ARBA00022722"/>
    </source>
</evidence>
<keyword evidence="8 11" id="KW-0378">Hydrolase</keyword>
<protein>
    <submittedName>
        <fullName evidence="15">Angiogenin isoform X1</fullName>
    </submittedName>
</protein>
<dbReference type="InterPro" id="IPR036816">
    <property type="entry name" value="RNaseA-like_dom_sf"/>
</dbReference>
<dbReference type="PROSITE" id="PS00127">
    <property type="entry name" value="RNASE_PANCREATIC"/>
    <property type="match status" value="1"/>
</dbReference>
<evidence type="ECO:0000256" key="9">
    <source>
        <dbReference type="ARBA" id="ARBA00023157"/>
    </source>
</evidence>
<keyword evidence="10" id="KW-0539">Nucleus</keyword>
<dbReference type="SUPFAM" id="SSF54076">
    <property type="entry name" value="RNase A-like"/>
    <property type="match status" value="1"/>
</dbReference>
<dbReference type="Pfam" id="PF00074">
    <property type="entry name" value="RnaseA"/>
    <property type="match status" value="1"/>
</dbReference>
<dbReference type="GO" id="GO:0004519">
    <property type="term" value="F:endonuclease activity"/>
    <property type="evidence" value="ECO:0007669"/>
    <property type="project" value="UniProtKB-KW"/>
</dbReference>
<feature type="domain" description="Ribonuclease A-domain" evidence="13">
    <location>
        <begin position="35"/>
        <end position="151"/>
    </location>
</feature>
<dbReference type="InterPro" id="IPR023411">
    <property type="entry name" value="RNaseA_AS"/>
</dbReference>
<gene>
    <name evidence="15" type="primary">Ang</name>
</gene>
<dbReference type="Proteomes" id="UP000081671">
    <property type="component" value="Unplaced"/>
</dbReference>
<dbReference type="GO" id="GO:0045087">
    <property type="term" value="P:innate immune response"/>
    <property type="evidence" value="ECO:0007669"/>
    <property type="project" value="TreeGrafter"/>
</dbReference>
<dbReference type="GO" id="GO:0001525">
    <property type="term" value="P:angiogenesis"/>
    <property type="evidence" value="ECO:0007669"/>
    <property type="project" value="TreeGrafter"/>
</dbReference>
<dbReference type="Gene3D" id="3.10.130.10">
    <property type="entry name" value="Ribonuclease A-like domain"/>
    <property type="match status" value="1"/>
</dbReference>
<dbReference type="SMART" id="SM00092">
    <property type="entry name" value="RNAse_Pc"/>
    <property type="match status" value="1"/>
</dbReference>
<reference evidence="15" key="1">
    <citation type="submission" date="2025-08" db="UniProtKB">
        <authorList>
            <consortium name="RefSeq"/>
        </authorList>
    </citation>
    <scope>IDENTIFICATION</scope>
    <source>
        <tissue evidence="15">Kidney</tissue>
    </source>
</reference>
<comment type="subcellular location">
    <subcellularLocation>
        <location evidence="1">Nucleus</location>
        <location evidence="1">Nucleolus</location>
    </subcellularLocation>
    <subcellularLocation>
        <location evidence="2">Secreted</location>
    </subcellularLocation>
</comment>
<evidence type="ECO:0000256" key="1">
    <source>
        <dbReference type="ARBA" id="ARBA00004604"/>
    </source>
</evidence>
<accession>A0A1S3GR54</accession>
<keyword evidence="4" id="KW-0964">Secreted</keyword>
<keyword evidence="6" id="KW-0732">Signal</keyword>
<dbReference type="FunCoup" id="A0A1S3GR54">
    <property type="interactions" value="114"/>
</dbReference>